<keyword evidence="2" id="KW-1185">Reference proteome</keyword>
<dbReference type="AlphaFoldDB" id="A0A1H1XUG8"/>
<dbReference type="Gene3D" id="2.60.120.460">
    <property type="entry name" value="YjbQ-like"/>
    <property type="match status" value="1"/>
</dbReference>
<proteinExistence type="predicted"/>
<protein>
    <submittedName>
        <fullName evidence="1">Secondary thiamine-phosphate synthase enzyme</fullName>
    </submittedName>
</protein>
<dbReference type="InterPro" id="IPR035917">
    <property type="entry name" value="YjbQ-like_sf"/>
</dbReference>
<evidence type="ECO:0000313" key="2">
    <source>
        <dbReference type="Proteomes" id="UP000199103"/>
    </source>
</evidence>
<dbReference type="SUPFAM" id="SSF111038">
    <property type="entry name" value="YjbQ-like"/>
    <property type="match status" value="1"/>
</dbReference>
<dbReference type="RefSeq" id="WP_091527391.1">
    <property type="nucleotide sequence ID" value="NZ_LT629772.1"/>
</dbReference>
<dbReference type="Pfam" id="PF01894">
    <property type="entry name" value="YjbQ"/>
    <property type="match status" value="1"/>
</dbReference>
<name>A0A1H1XUG8_9ACTN</name>
<dbReference type="OrthoDB" id="9801725at2"/>
<dbReference type="EMBL" id="LT629772">
    <property type="protein sequence ID" value="SDT12877.1"/>
    <property type="molecule type" value="Genomic_DNA"/>
</dbReference>
<dbReference type="STRING" id="630515.SAMN04489812_4248"/>
<dbReference type="InterPro" id="IPR001602">
    <property type="entry name" value="UPF0047_YjbQ-like"/>
</dbReference>
<organism evidence="1 2">
    <name type="scientific">Microlunatus soli</name>
    <dbReference type="NCBI Taxonomy" id="630515"/>
    <lineage>
        <taxon>Bacteria</taxon>
        <taxon>Bacillati</taxon>
        <taxon>Actinomycetota</taxon>
        <taxon>Actinomycetes</taxon>
        <taxon>Propionibacteriales</taxon>
        <taxon>Propionibacteriaceae</taxon>
        <taxon>Microlunatus</taxon>
    </lineage>
</organism>
<dbReference type="Proteomes" id="UP000199103">
    <property type="component" value="Chromosome I"/>
</dbReference>
<accession>A0A1H1XUG8</accession>
<reference evidence="1 2" key="1">
    <citation type="submission" date="2016-10" db="EMBL/GenBank/DDBJ databases">
        <authorList>
            <person name="de Groot N.N."/>
        </authorList>
    </citation>
    <scope>NUCLEOTIDE SEQUENCE [LARGE SCALE GENOMIC DNA]</scope>
    <source>
        <strain evidence="1 2">DSM 21800</strain>
    </source>
</reference>
<gene>
    <name evidence="1" type="ORF">SAMN04489812_4248</name>
</gene>
<evidence type="ECO:0000313" key="1">
    <source>
        <dbReference type="EMBL" id="SDT12877.1"/>
    </source>
</evidence>
<sequence>MSTSRHRSVVIETPARQEFFDVTADLQQVVADSAVQNGIAIAYSAHTSCCVILQEESEDVTYYGTQLLLQDTLNVFAKIAPPVRHEGQYLHPGPIHIRNAGELRDELPQWGLNTDGHIISSILGRSETVPVIDGTVVLGEFGRVYFGDLDSVRARTRTVHFQILGD</sequence>